<dbReference type="RefSeq" id="WP_301065126.1">
    <property type="nucleotide sequence ID" value="NZ_CP118709.1"/>
</dbReference>
<organism evidence="1 2">
    <name type="scientific">Vibrio aestuarianus</name>
    <dbReference type="NCBI Taxonomy" id="28171"/>
    <lineage>
        <taxon>Bacteria</taxon>
        <taxon>Pseudomonadati</taxon>
        <taxon>Pseudomonadota</taxon>
        <taxon>Gammaproteobacteria</taxon>
        <taxon>Vibrionales</taxon>
        <taxon>Vibrionaceae</taxon>
        <taxon>Vibrio</taxon>
    </lineage>
</organism>
<reference evidence="1" key="1">
    <citation type="submission" date="2022-02" db="EMBL/GenBank/DDBJ databases">
        <title>Emergence and expansion in Europe of a Vibrio aestuarianus clonal complex pathogenic for oysters.</title>
        <authorList>
            <person name="Mesnil A."/>
            <person name="Travers M.-A."/>
        </authorList>
    </citation>
    <scope>NUCLEOTIDE SEQUENCE</scope>
    <source>
        <strain evidence="1">U29</strain>
    </source>
</reference>
<sequence length="245" mass="27926">MLFWTPVLPALLQDWLGSTTEQVLCCEVDIWNCTGSSEFERRISDIKKCLCVALSTNGEQVDVIIEKIWQCVVANNTLVDNFIERNSKFRRYELQQQVNSGIQPDLSIYDCVDILSRISTPLVLCIRLGDSVPVYLKDWLNYIHQYTAIKVLLLYPKAISRLGRLQHFERLTLPVLSKGSIIEACKHAVYRLTETHIQSSELERALSYSYSLDDFISIIQTAIMSQCTIETLLSSTLRTGRLGSL</sequence>
<proteinExistence type="predicted"/>
<name>A0AAX3U5A7_9VIBR</name>
<gene>
    <name evidence="1" type="ORF">PYE51_01510</name>
</gene>
<dbReference type="EMBL" id="CP118709">
    <property type="protein sequence ID" value="WGK81958.1"/>
    <property type="molecule type" value="Genomic_DNA"/>
</dbReference>
<evidence type="ECO:0000313" key="2">
    <source>
        <dbReference type="Proteomes" id="UP001239257"/>
    </source>
</evidence>
<dbReference type="AlphaFoldDB" id="A0AAX3U5A7"/>
<protein>
    <submittedName>
        <fullName evidence="1">Uncharacterized protein</fullName>
    </submittedName>
</protein>
<dbReference type="Proteomes" id="UP001239257">
    <property type="component" value="Chromosome 1"/>
</dbReference>
<accession>A0AAX3U5A7</accession>
<evidence type="ECO:0000313" key="1">
    <source>
        <dbReference type="EMBL" id="WGK81958.1"/>
    </source>
</evidence>